<evidence type="ECO:0000256" key="1">
    <source>
        <dbReference type="ARBA" id="ARBA00004429"/>
    </source>
</evidence>
<evidence type="ECO:0000259" key="9">
    <source>
        <dbReference type="Pfam" id="PF00884"/>
    </source>
</evidence>
<dbReference type="GO" id="GO:0016776">
    <property type="term" value="F:phosphotransferase activity, phosphate group as acceptor"/>
    <property type="evidence" value="ECO:0007669"/>
    <property type="project" value="TreeGrafter"/>
</dbReference>
<keyword evidence="4" id="KW-0808">Transferase</keyword>
<dbReference type="InterPro" id="IPR058130">
    <property type="entry name" value="PEA_transf_C"/>
</dbReference>
<proteinExistence type="predicted"/>
<reference evidence="11" key="1">
    <citation type="submission" date="2013-01" db="EMBL/GenBank/DDBJ databases">
        <title>Genome draft of Hydrogenophaga taeniospiralis 2K1.</title>
        <authorList>
            <person name="Gomila M."/>
            <person name="Lalucat J."/>
        </authorList>
    </citation>
    <scope>NUCLEOTIDE SEQUENCE</scope>
    <source>
        <strain evidence="11">CCUG 15921</strain>
    </source>
</reference>
<dbReference type="Pfam" id="PF00884">
    <property type="entry name" value="Sulfatase"/>
    <property type="match status" value="1"/>
</dbReference>
<keyword evidence="7 8" id="KW-0472">Membrane</keyword>
<sequence length="591" mass="64496">MLVLSVLSMQVTRPLLFVSFSPSARGADTFTPPAGRWPAAMVWPLALWLAVPGNLPLWQRIAGMEGSLAHRVWLLASFALLMTGAIAALLSLLAWPRLFRPAASGLLLVAAFNTHFMWQYGAVIDPTMFANVVQTDAREVRDLLSLSLLATVLLVAAPPLWWLWQRPLRARGSWQQAARNTAGVLAGLGLALLMALLSYQDLASLMRNQKALRYMANPLNTVYAATRLAADQWPRQAHALQPVGEDARLGASYAQQPRPPLLVLVVGETARADHFMLDGYARPTTPALARWQAQGELVNFSQVHSCGTNTQVSVPCLFSPLTRQQGGDQTPEHENLLDVLQRAGLAVLWLDNQSGCKGVCDRVPHASTLALQVPGLCEDGECFDAVMLQGLDQRIAALDPQRRARGVVVVMHQMGSHGPAYFKRTPASHKPFQPECRSNTLSDCPAEQLINAYDNTLAYTDHFLDQTLQWLQTQAQSGSHDTGLIYLSDHGESLGENGLYLHGVPYSFAPEQQTHVPMVAWLSPGLRERSGLSLDCLRARGADPISHDHFFHSVLGLMDVNTQAYRPALDALAPCAAPRVQAADLKPPSAG</sequence>
<evidence type="ECO:0000256" key="8">
    <source>
        <dbReference type="SAM" id="Phobius"/>
    </source>
</evidence>
<dbReference type="InterPro" id="IPR012549">
    <property type="entry name" value="EptA-like_N"/>
</dbReference>
<evidence type="ECO:0000256" key="3">
    <source>
        <dbReference type="ARBA" id="ARBA00022519"/>
    </source>
</evidence>
<evidence type="ECO:0000256" key="7">
    <source>
        <dbReference type="ARBA" id="ARBA00023136"/>
    </source>
</evidence>
<keyword evidence="2" id="KW-1003">Cell membrane</keyword>
<evidence type="ECO:0000256" key="6">
    <source>
        <dbReference type="ARBA" id="ARBA00022989"/>
    </source>
</evidence>
<evidence type="ECO:0000313" key="11">
    <source>
        <dbReference type="EMBL" id="MDG5975975.1"/>
    </source>
</evidence>
<dbReference type="InterPro" id="IPR000917">
    <property type="entry name" value="Sulfatase_N"/>
</dbReference>
<dbReference type="Proteomes" id="UP001152876">
    <property type="component" value="Unassembled WGS sequence"/>
</dbReference>
<gene>
    <name evidence="11" type="ORF">H010_11964</name>
</gene>
<dbReference type="AlphaFoldDB" id="A0A9X4NWV1"/>
<dbReference type="PANTHER" id="PTHR30443:SF0">
    <property type="entry name" value="PHOSPHOETHANOLAMINE TRANSFERASE EPTA"/>
    <property type="match status" value="1"/>
</dbReference>
<evidence type="ECO:0000256" key="4">
    <source>
        <dbReference type="ARBA" id="ARBA00022679"/>
    </source>
</evidence>
<dbReference type="Gene3D" id="3.40.720.10">
    <property type="entry name" value="Alkaline Phosphatase, subunit A"/>
    <property type="match status" value="1"/>
</dbReference>
<dbReference type="InterPro" id="IPR017850">
    <property type="entry name" value="Alkaline_phosphatase_core_sf"/>
</dbReference>
<evidence type="ECO:0000256" key="5">
    <source>
        <dbReference type="ARBA" id="ARBA00022692"/>
    </source>
</evidence>
<dbReference type="Pfam" id="PF08019">
    <property type="entry name" value="EptA_B_N"/>
    <property type="match status" value="1"/>
</dbReference>
<comment type="subcellular location">
    <subcellularLocation>
        <location evidence="1">Cell inner membrane</location>
        <topology evidence="1">Multi-pass membrane protein</topology>
    </subcellularLocation>
</comment>
<accession>A0A9X4NWV1</accession>
<dbReference type="PANTHER" id="PTHR30443">
    <property type="entry name" value="INNER MEMBRANE PROTEIN"/>
    <property type="match status" value="1"/>
</dbReference>
<evidence type="ECO:0000313" key="12">
    <source>
        <dbReference type="Proteomes" id="UP001152876"/>
    </source>
</evidence>
<evidence type="ECO:0000256" key="2">
    <source>
        <dbReference type="ARBA" id="ARBA00022475"/>
    </source>
</evidence>
<feature type="transmembrane region" description="Helical" evidence="8">
    <location>
        <begin position="73"/>
        <end position="95"/>
    </location>
</feature>
<dbReference type="NCBIfam" id="NF028537">
    <property type="entry name" value="P_eth_NH2_trans"/>
    <property type="match status" value="1"/>
</dbReference>
<protein>
    <submittedName>
        <fullName evidence="11">Sulfatase</fullName>
    </submittedName>
</protein>
<evidence type="ECO:0000259" key="10">
    <source>
        <dbReference type="Pfam" id="PF08019"/>
    </source>
</evidence>
<keyword evidence="3" id="KW-0997">Cell inner membrane</keyword>
<comment type="caution">
    <text evidence="11">The sequence shown here is derived from an EMBL/GenBank/DDBJ whole genome shotgun (WGS) entry which is preliminary data.</text>
</comment>
<feature type="domain" description="Phosphoethanolamine transferase N-terminal" evidence="10">
    <location>
        <begin position="84"/>
        <end position="232"/>
    </location>
</feature>
<feature type="transmembrane region" description="Helical" evidence="8">
    <location>
        <begin position="184"/>
        <end position="205"/>
    </location>
</feature>
<feature type="transmembrane region" description="Helical" evidence="8">
    <location>
        <begin position="143"/>
        <end position="164"/>
    </location>
</feature>
<dbReference type="EMBL" id="AOGK01000009">
    <property type="protein sequence ID" value="MDG5975975.1"/>
    <property type="molecule type" value="Genomic_DNA"/>
</dbReference>
<name>A0A9X4NWV1_9BURK</name>
<keyword evidence="5 8" id="KW-0812">Transmembrane</keyword>
<feature type="transmembrane region" description="Helical" evidence="8">
    <location>
        <begin position="101"/>
        <end position="122"/>
    </location>
</feature>
<dbReference type="GO" id="GO:0005886">
    <property type="term" value="C:plasma membrane"/>
    <property type="evidence" value="ECO:0007669"/>
    <property type="project" value="UniProtKB-SubCell"/>
</dbReference>
<dbReference type="InterPro" id="IPR040423">
    <property type="entry name" value="PEA_transferase"/>
</dbReference>
<dbReference type="CDD" id="cd16017">
    <property type="entry name" value="LptA"/>
    <property type="match status" value="1"/>
</dbReference>
<dbReference type="GO" id="GO:0009244">
    <property type="term" value="P:lipopolysaccharide core region biosynthetic process"/>
    <property type="evidence" value="ECO:0007669"/>
    <property type="project" value="TreeGrafter"/>
</dbReference>
<keyword evidence="6 8" id="KW-1133">Transmembrane helix</keyword>
<feature type="domain" description="Sulfatase N-terminal" evidence="9">
    <location>
        <begin position="260"/>
        <end position="560"/>
    </location>
</feature>
<keyword evidence="12" id="KW-1185">Reference proteome</keyword>
<organism evidence="11 12">
    <name type="scientific">Hydrogenophaga taeniospiralis CCUG 15921</name>
    <dbReference type="NCBI Taxonomy" id="1281780"/>
    <lineage>
        <taxon>Bacteria</taxon>
        <taxon>Pseudomonadati</taxon>
        <taxon>Pseudomonadota</taxon>
        <taxon>Betaproteobacteria</taxon>
        <taxon>Burkholderiales</taxon>
        <taxon>Comamonadaceae</taxon>
        <taxon>Hydrogenophaga</taxon>
    </lineage>
</organism>
<dbReference type="SUPFAM" id="SSF53649">
    <property type="entry name" value="Alkaline phosphatase-like"/>
    <property type="match status" value="1"/>
</dbReference>